<dbReference type="OrthoDB" id="9804377at2"/>
<gene>
    <name evidence="7" type="ORF">SAMN04488528_102318</name>
</gene>
<dbReference type="Pfam" id="PF04263">
    <property type="entry name" value="TPK_catalytic"/>
    <property type="match status" value="1"/>
</dbReference>
<dbReference type="InterPro" id="IPR007371">
    <property type="entry name" value="TPK_catalytic"/>
</dbReference>
<dbReference type="InterPro" id="IPR036371">
    <property type="entry name" value="TPK_B1-bd_sf"/>
</dbReference>
<dbReference type="PANTHER" id="PTHR41299">
    <property type="entry name" value="THIAMINE PYROPHOSPHOKINASE"/>
    <property type="match status" value="1"/>
</dbReference>
<dbReference type="CDD" id="cd07995">
    <property type="entry name" value="TPK"/>
    <property type="match status" value="1"/>
</dbReference>
<feature type="domain" description="Thiamin pyrophosphokinase thiamin-binding" evidence="6">
    <location>
        <begin position="142"/>
        <end position="206"/>
    </location>
</feature>
<dbReference type="AlphaFoldDB" id="A0A1I0ZN67"/>
<dbReference type="SUPFAM" id="SSF63862">
    <property type="entry name" value="Thiamin pyrophosphokinase, substrate-binding domain"/>
    <property type="match status" value="1"/>
</dbReference>
<keyword evidence="1" id="KW-0808">Transferase</keyword>
<keyword evidence="2" id="KW-0547">Nucleotide-binding</keyword>
<dbReference type="GO" id="GO:0005524">
    <property type="term" value="F:ATP binding"/>
    <property type="evidence" value="ECO:0007669"/>
    <property type="project" value="UniProtKB-KW"/>
</dbReference>
<dbReference type="GO" id="GO:0030975">
    <property type="term" value="F:thiamine binding"/>
    <property type="evidence" value="ECO:0007669"/>
    <property type="project" value="InterPro"/>
</dbReference>
<name>A0A1I0ZN67_9CLOT</name>
<dbReference type="GO" id="GO:0004788">
    <property type="term" value="F:thiamine diphosphokinase activity"/>
    <property type="evidence" value="ECO:0007669"/>
    <property type="project" value="UniProtKB-UniRule"/>
</dbReference>
<keyword evidence="8" id="KW-1185">Reference proteome</keyword>
<dbReference type="GO" id="GO:0009229">
    <property type="term" value="P:thiamine diphosphate biosynthetic process"/>
    <property type="evidence" value="ECO:0007669"/>
    <property type="project" value="InterPro"/>
</dbReference>
<evidence type="ECO:0000313" key="7">
    <source>
        <dbReference type="EMBL" id="SFB26937.1"/>
    </source>
</evidence>
<accession>A0A1I0ZN67</accession>
<dbReference type="Gene3D" id="3.40.50.10240">
    <property type="entry name" value="Thiamin pyrophosphokinase, catalytic domain"/>
    <property type="match status" value="1"/>
</dbReference>
<dbReference type="NCBIfam" id="TIGR01378">
    <property type="entry name" value="thi_PPkinase"/>
    <property type="match status" value="1"/>
</dbReference>
<dbReference type="InterPro" id="IPR053149">
    <property type="entry name" value="TPK"/>
</dbReference>
<evidence type="ECO:0000256" key="2">
    <source>
        <dbReference type="ARBA" id="ARBA00022741"/>
    </source>
</evidence>
<protein>
    <recommendedName>
        <fullName evidence="5">Thiamine diphosphokinase</fullName>
        <ecNumber evidence="5">2.7.6.2</ecNumber>
    </recommendedName>
</protein>
<sequence>MKILIVGGGIKPSSELIIKEYEKSDIVIAADRGAQYLFEENLNPTILLGDFDSINKEVLEKLRAKNSEIKVYPPEKDFTDSEIAVDLALEYKPEEVTLLGCTGSRLDHVLGNIGLLYKCLGNGSRAYIKDDNNIIFLVNKSTKLKKKNMNYISFQGFREEVKNFNIRNAKYDLHDYDLNFGETISVSNEFLDEKDVEITFNNGIVMVMYSMD</sequence>
<dbReference type="InterPro" id="IPR007373">
    <property type="entry name" value="Thiamin_PyroPKinase_B1-bd"/>
</dbReference>
<dbReference type="GO" id="GO:0006772">
    <property type="term" value="P:thiamine metabolic process"/>
    <property type="evidence" value="ECO:0007669"/>
    <property type="project" value="UniProtKB-UniRule"/>
</dbReference>
<reference evidence="7 8" key="1">
    <citation type="submission" date="2016-10" db="EMBL/GenBank/DDBJ databases">
        <authorList>
            <person name="de Groot N.N."/>
        </authorList>
    </citation>
    <scope>NUCLEOTIDE SEQUENCE [LARGE SCALE GENOMIC DNA]</scope>
    <source>
        <strain evidence="7 8">DSM 12271</strain>
    </source>
</reference>
<keyword evidence="3 7" id="KW-0418">Kinase</keyword>
<dbReference type="RefSeq" id="WP_090042117.1">
    <property type="nucleotide sequence ID" value="NZ_FOKI01000023.1"/>
</dbReference>
<evidence type="ECO:0000259" key="6">
    <source>
        <dbReference type="SMART" id="SM00983"/>
    </source>
</evidence>
<evidence type="ECO:0000313" key="8">
    <source>
        <dbReference type="Proteomes" id="UP000198619"/>
    </source>
</evidence>
<evidence type="ECO:0000256" key="1">
    <source>
        <dbReference type="ARBA" id="ARBA00022679"/>
    </source>
</evidence>
<dbReference type="SUPFAM" id="SSF63999">
    <property type="entry name" value="Thiamin pyrophosphokinase, catalytic domain"/>
    <property type="match status" value="1"/>
</dbReference>
<dbReference type="GO" id="GO:0016301">
    <property type="term" value="F:kinase activity"/>
    <property type="evidence" value="ECO:0007669"/>
    <property type="project" value="UniProtKB-KW"/>
</dbReference>
<dbReference type="EMBL" id="FOKI01000023">
    <property type="protein sequence ID" value="SFB26937.1"/>
    <property type="molecule type" value="Genomic_DNA"/>
</dbReference>
<dbReference type="SMART" id="SM00983">
    <property type="entry name" value="TPK_B1_binding"/>
    <property type="match status" value="1"/>
</dbReference>
<dbReference type="STRING" id="84698.SAMN04488528_102318"/>
<proteinExistence type="predicted"/>
<dbReference type="Proteomes" id="UP000198619">
    <property type="component" value="Unassembled WGS sequence"/>
</dbReference>
<dbReference type="InterPro" id="IPR006282">
    <property type="entry name" value="Thi_PPkinase"/>
</dbReference>
<evidence type="ECO:0000256" key="3">
    <source>
        <dbReference type="ARBA" id="ARBA00022777"/>
    </source>
</evidence>
<dbReference type="Pfam" id="PF04265">
    <property type="entry name" value="TPK_B1_binding"/>
    <property type="match status" value="1"/>
</dbReference>
<organism evidence="7 8">
    <name type="scientific">Clostridium frigidicarnis</name>
    <dbReference type="NCBI Taxonomy" id="84698"/>
    <lineage>
        <taxon>Bacteria</taxon>
        <taxon>Bacillati</taxon>
        <taxon>Bacillota</taxon>
        <taxon>Clostridia</taxon>
        <taxon>Eubacteriales</taxon>
        <taxon>Clostridiaceae</taxon>
        <taxon>Clostridium</taxon>
    </lineage>
</organism>
<keyword evidence="4" id="KW-0067">ATP-binding</keyword>
<dbReference type="InterPro" id="IPR036759">
    <property type="entry name" value="TPK_catalytic_sf"/>
</dbReference>
<dbReference type="PANTHER" id="PTHR41299:SF1">
    <property type="entry name" value="THIAMINE PYROPHOSPHOKINASE"/>
    <property type="match status" value="1"/>
</dbReference>
<dbReference type="EC" id="2.7.6.2" evidence="5"/>
<evidence type="ECO:0000256" key="5">
    <source>
        <dbReference type="NCBIfam" id="TIGR01378"/>
    </source>
</evidence>
<evidence type="ECO:0000256" key="4">
    <source>
        <dbReference type="ARBA" id="ARBA00022840"/>
    </source>
</evidence>